<dbReference type="Pfam" id="PF22366">
    <property type="entry name" value="NDH2_C"/>
    <property type="match status" value="1"/>
</dbReference>
<evidence type="ECO:0000259" key="10">
    <source>
        <dbReference type="Pfam" id="PF22366"/>
    </source>
</evidence>
<reference evidence="11" key="1">
    <citation type="submission" date="2020-08" db="EMBL/GenBank/DDBJ databases">
        <title>Genomic Encyclopedia of Type Strains, Phase IV (KMG-IV): sequencing the most valuable type-strain genomes for metagenomic binning, comparative biology and taxonomic classification.</title>
        <authorList>
            <person name="Goeker M."/>
        </authorList>
    </citation>
    <scope>NUCLEOTIDE SEQUENCE [LARGE SCALE GENOMIC DNA]</scope>
    <source>
        <strain evidence="11">DSM 105720</strain>
    </source>
</reference>
<dbReference type="SUPFAM" id="SSF51905">
    <property type="entry name" value="FAD/NAD(P)-binding domain"/>
    <property type="match status" value="1"/>
</dbReference>
<evidence type="ECO:0000256" key="5">
    <source>
        <dbReference type="ARBA" id="ARBA00022946"/>
    </source>
</evidence>
<organism evidence="11 12">
    <name type="scientific">Bacteroides reticulotermitis</name>
    <dbReference type="NCBI Taxonomy" id="1133319"/>
    <lineage>
        <taxon>Bacteria</taxon>
        <taxon>Pseudomonadati</taxon>
        <taxon>Bacteroidota</taxon>
        <taxon>Bacteroidia</taxon>
        <taxon>Bacteroidales</taxon>
        <taxon>Bacteroidaceae</taxon>
        <taxon>Bacteroides</taxon>
    </lineage>
</organism>
<dbReference type="PRINTS" id="PR00411">
    <property type="entry name" value="PNDRDTASEI"/>
</dbReference>
<proteinExistence type="inferred from homology"/>
<sequence>MSFNVERNEKKRIVIVGGGFGGLKLANKLKNSGFQVVLVDKNNYHQFPPLIYQVASAGMEPSSISFPFRKIFQRRKDFYFRMAEVRAIFPEKNMIQTSIGKIDYDYLVLAAGTTTNFFGNKQIEEESMPMKNVSEAMGLRNALLANLERALTCSTKIEQQELLNIVVVGGGATGVEVAGVLSEMKRFVLPVDYPDMPASLMHIYLIEAGPRLLAGLSEESSKHAEQFLREMGVNILLNKKVMDYRDHKVMLEDGSEIATRTFIWVSGVTGVSFGNLDKAVIGRGGRIKVDEFNRVESMDNVFAIGDQCLQVADKDYSSGHPQLAQVAIQQGELLAKNLIRLEKGKKMKPFHYRNLGSMATVGRNKAVAEFSKVKMHGWFAWVMWLVVHLRSILGVRNKVVVLLNWVWNYFTYDQSMRMIIYARKAKEVREREIIEATTHWGEESNDEPLEQDKA</sequence>
<keyword evidence="4" id="KW-0274">FAD</keyword>
<evidence type="ECO:0000256" key="3">
    <source>
        <dbReference type="ARBA" id="ARBA00022630"/>
    </source>
</evidence>
<dbReference type="GO" id="GO:0050136">
    <property type="term" value="F:NADH dehydrogenase (quinone) (non-electrogenic) activity"/>
    <property type="evidence" value="ECO:0007669"/>
    <property type="project" value="UniProtKB-EC"/>
</dbReference>
<dbReference type="InterPro" id="IPR036188">
    <property type="entry name" value="FAD/NAD-bd_sf"/>
</dbReference>
<name>A0A840CWA5_9BACE</name>
<keyword evidence="5" id="KW-0809">Transit peptide</keyword>
<dbReference type="Proteomes" id="UP000560658">
    <property type="component" value="Unassembled WGS sequence"/>
</dbReference>
<dbReference type="Gene3D" id="3.50.50.100">
    <property type="match status" value="1"/>
</dbReference>
<dbReference type="InterPro" id="IPR045024">
    <property type="entry name" value="NDH-2"/>
</dbReference>
<evidence type="ECO:0000256" key="2">
    <source>
        <dbReference type="ARBA" id="ARBA00012637"/>
    </source>
</evidence>
<comment type="catalytic activity">
    <reaction evidence="8">
        <text>a quinone + NADH + H(+) = a quinol + NAD(+)</text>
        <dbReference type="Rhea" id="RHEA:46160"/>
        <dbReference type="ChEBI" id="CHEBI:15378"/>
        <dbReference type="ChEBI" id="CHEBI:24646"/>
        <dbReference type="ChEBI" id="CHEBI:57540"/>
        <dbReference type="ChEBI" id="CHEBI:57945"/>
        <dbReference type="ChEBI" id="CHEBI:132124"/>
        <dbReference type="EC" id="1.6.5.9"/>
    </reaction>
</comment>
<dbReference type="Pfam" id="PF07992">
    <property type="entry name" value="Pyr_redox_2"/>
    <property type="match status" value="1"/>
</dbReference>
<evidence type="ECO:0000313" key="11">
    <source>
        <dbReference type="EMBL" id="MBB4043616.1"/>
    </source>
</evidence>
<evidence type="ECO:0000256" key="6">
    <source>
        <dbReference type="ARBA" id="ARBA00023002"/>
    </source>
</evidence>
<protein>
    <recommendedName>
        <fullName evidence="2">NADH:ubiquinone reductase (non-electrogenic)</fullName>
        <ecNumber evidence="2">1.6.5.9</ecNumber>
    </recommendedName>
</protein>
<dbReference type="InterPro" id="IPR054585">
    <property type="entry name" value="NDH2-like_C"/>
</dbReference>
<evidence type="ECO:0000256" key="7">
    <source>
        <dbReference type="ARBA" id="ARBA00023027"/>
    </source>
</evidence>
<dbReference type="EC" id="1.6.5.9" evidence="2"/>
<evidence type="ECO:0000259" key="9">
    <source>
        <dbReference type="Pfam" id="PF07992"/>
    </source>
</evidence>
<evidence type="ECO:0000256" key="8">
    <source>
        <dbReference type="ARBA" id="ARBA00047599"/>
    </source>
</evidence>
<evidence type="ECO:0000256" key="4">
    <source>
        <dbReference type="ARBA" id="ARBA00022827"/>
    </source>
</evidence>
<keyword evidence="3" id="KW-0285">Flavoprotein</keyword>
<comment type="similarity">
    <text evidence="1">Belongs to the NADH dehydrogenase family.</text>
</comment>
<evidence type="ECO:0000256" key="1">
    <source>
        <dbReference type="ARBA" id="ARBA00005272"/>
    </source>
</evidence>
<evidence type="ECO:0000313" key="12">
    <source>
        <dbReference type="Proteomes" id="UP000560658"/>
    </source>
</evidence>
<keyword evidence="7" id="KW-0520">NAD</keyword>
<dbReference type="InterPro" id="IPR023753">
    <property type="entry name" value="FAD/NAD-binding_dom"/>
</dbReference>
<dbReference type="PANTHER" id="PTHR43706">
    <property type="entry name" value="NADH DEHYDROGENASE"/>
    <property type="match status" value="1"/>
</dbReference>
<accession>A0A840CWA5</accession>
<dbReference type="AlphaFoldDB" id="A0A840CWA5"/>
<dbReference type="EMBL" id="JACIER010000004">
    <property type="protein sequence ID" value="MBB4043616.1"/>
    <property type="molecule type" value="Genomic_DNA"/>
</dbReference>
<gene>
    <name evidence="11" type="ORF">GGR06_001398</name>
</gene>
<dbReference type="PANTHER" id="PTHR43706:SF47">
    <property type="entry name" value="EXTERNAL NADH-UBIQUINONE OXIDOREDUCTASE 1, MITOCHONDRIAL-RELATED"/>
    <property type="match status" value="1"/>
</dbReference>
<feature type="domain" description="FAD/NAD(P)-binding" evidence="9">
    <location>
        <begin position="12"/>
        <end position="331"/>
    </location>
</feature>
<comment type="caution">
    <text evidence="11">The sequence shown here is derived from an EMBL/GenBank/DDBJ whole genome shotgun (WGS) entry which is preliminary data.</text>
</comment>
<keyword evidence="6 11" id="KW-0560">Oxidoreductase</keyword>
<feature type="domain" description="External alternative NADH-ubiquinone oxidoreductase-like C-terminal" evidence="10">
    <location>
        <begin position="355"/>
        <end position="410"/>
    </location>
</feature>
<keyword evidence="12" id="KW-1185">Reference proteome</keyword>
<dbReference type="PRINTS" id="PR00368">
    <property type="entry name" value="FADPNR"/>
</dbReference>
<dbReference type="RefSeq" id="WP_183208140.1">
    <property type="nucleotide sequence ID" value="NZ_JACIER010000004.1"/>
</dbReference>